<dbReference type="EMBL" id="OU015568">
    <property type="protein sequence ID" value="CAG5081333.1"/>
    <property type="molecule type" value="Genomic_DNA"/>
</dbReference>
<dbReference type="SUPFAM" id="SSF52540">
    <property type="entry name" value="P-loop containing nucleoside triphosphate hydrolases"/>
    <property type="match status" value="1"/>
</dbReference>
<keyword evidence="3" id="KW-1185">Reference proteome</keyword>
<dbReference type="Proteomes" id="UP001158576">
    <property type="component" value="Chromosome PAR"/>
</dbReference>
<evidence type="ECO:0000256" key="1">
    <source>
        <dbReference type="ARBA" id="ARBA00010236"/>
    </source>
</evidence>
<comment type="similarity">
    <text evidence="1">Belongs to the WSCD family.</text>
</comment>
<dbReference type="PANTHER" id="PTHR45964:SF9">
    <property type="entry name" value="SULFOTRANSFERASE"/>
    <property type="match status" value="1"/>
</dbReference>
<proteinExistence type="inferred from homology"/>
<name>A0ABN7RT07_OIKDI</name>
<gene>
    <name evidence="2" type="ORF">OKIOD_LOCUS1404</name>
</gene>
<dbReference type="InterPro" id="IPR027417">
    <property type="entry name" value="P-loop_NTPase"/>
</dbReference>
<evidence type="ECO:0000313" key="3">
    <source>
        <dbReference type="Proteomes" id="UP001158576"/>
    </source>
</evidence>
<reference evidence="2 3" key="1">
    <citation type="submission" date="2021-04" db="EMBL/GenBank/DDBJ databases">
        <authorList>
            <person name="Bliznina A."/>
        </authorList>
    </citation>
    <scope>NUCLEOTIDE SEQUENCE [LARGE SCALE GENOMIC DNA]</scope>
</reference>
<evidence type="ECO:0000313" key="2">
    <source>
        <dbReference type="EMBL" id="CAG5081333.1"/>
    </source>
</evidence>
<protein>
    <submittedName>
        <fullName evidence="2">Oidioi.mRNA.OKI2018_I69.PAR.g9846.t1.cds</fullName>
    </submittedName>
</protein>
<dbReference type="InterPro" id="IPR051589">
    <property type="entry name" value="Sialate-O-sulfotransferase"/>
</dbReference>
<dbReference type="PANTHER" id="PTHR45964">
    <property type="entry name" value="WSCD FAMILY MEMBER CG9164"/>
    <property type="match status" value="1"/>
</dbReference>
<dbReference type="Gene3D" id="3.40.50.300">
    <property type="entry name" value="P-loop containing nucleotide triphosphate hydrolases"/>
    <property type="match status" value="1"/>
</dbReference>
<sequence length="253" mass="29639">MGIRMGSKDEFGVFPLVSFPGSGNTWTRMLLEKSTGIYTGSIYNDQPLFKAGMLGEITLPKDGETLFQKSHDIKDEQISNPRGILFLLRNPFEAVVAEWKRRLTKGHTSDVEENVFKGEEWQNKGSYFLKKWRTLAKEVIDVYLENKNVSLHVFFYENLKADALHEMEQILDFIAQEDYFHVSDRSTRMNCLKNTLEETEKFHRPKKKPSFEYFTKPMIEKGNQYINEVYDLLEQNNFPTFEKRSYLKQNTAS</sequence>
<organism evidence="2 3">
    <name type="scientific">Oikopleura dioica</name>
    <name type="common">Tunicate</name>
    <dbReference type="NCBI Taxonomy" id="34765"/>
    <lineage>
        <taxon>Eukaryota</taxon>
        <taxon>Metazoa</taxon>
        <taxon>Chordata</taxon>
        <taxon>Tunicata</taxon>
        <taxon>Appendicularia</taxon>
        <taxon>Copelata</taxon>
        <taxon>Oikopleuridae</taxon>
        <taxon>Oikopleura</taxon>
    </lineage>
</organism>
<accession>A0ABN7RT07</accession>